<accession>A0AAD9HUT9</accession>
<evidence type="ECO:0000313" key="4">
    <source>
        <dbReference type="Proteomes" id="UP001232148"/>
    </source>
</evidence>
<feature type="region of interest" description="Disordered" evidence="1">
    <location>
        <begin position="36"/>
        <end position="73"/>
    </location>
</feature>
<proteinExistence type="predicted"/>
<dbReference type="AlphaFoldDB" id="A0AAD9HUT9"/>
<feature type="signal peptide" evidence="2">
    <location>
        <begin position="1"/>
        <end position="18"/>
    </location>
</feature>
<keyword evidence="4" id="KW-1185">Reference proteome</keyword>
<feature type="compositionally biased region" description="Low complexity" evidence="1">
    <location>
        <begin position="55"/>
        <end position="64"/>
    </location>
</feature>
<evidence type="ECO:0000313" key="3">
    <source>
        <dbReference type="EMBL" id="KAK2035635.1"/>
    </source>
</evidence>
<comment type="caution">
    <text evidence="3">The sequence shown here is derived from an EMBL/GenBank/DDBJ whole genome shotgun (WGS) entry which is preliminary data.</text>
</comment>
<evidence type="ECO:0000256" key="2">
    <source>
        <dbReference type="SAM" id="SignalP"/>
    </source>
</evidence>
<dbReference type="EMBL" id="MU842808">
    <property type="protein sequence ID" value="KAK2035635.1"/>
    <property type="molecule type" value="Genomic_DNA"/>
</dbReference>
<evidence type="ECO:0000256" key="1">
    <source>
        <dbReference type="SAM" id="MobiDB-lite"/>
    </source>
</evidence>
<protein>
    <recommendedName>
        <fullName evidence="5">Secreted protein</fullName>
    </recommendedName>
</protein>
<keyword evidence="2" id="KW-0732">Signal</keyword>
<feature type="chain" id="PRO_5041905665" description="Secreted protein" evidence="2">
    <location>
        <begin position="19"/>
        <end position="121"/>
    </location>
</feature>
<evidence type="ECO:0008006" key="5">
    <source>
        <dbReference type="Google" id="ProtNLM"/>
    </source>
</evidence>
<sequence length="121" mass="13534">MGWFFLIFFQSSVQDVYGYVETRRLFSFFSIYPIEFRSPSRPGRLSRPTPPPSASPSQIPSQGPMCRSDDQQQHSRSGCDLLFWGICACVRLSVSCRAVKPSAAGWLTCESIAASARFARV</sequence>
<feature type="compositionally biased region" description="Low complexity" evidence="1">
    <location>
        <begin position="37"/>
        <end position="47"/>
    </location>
</feature>
<reference evidence="3" key="1">
    <citation type="submission" date="2021-06" db="EMBL/GenBank/DDBJ databases">
        <title>Comparative genomics, transcriptomics and evolutionary studies reveal genomic signatures of adaptation to plant cell wall in hemibiotrophic fungi.</title>
        <authorList>
            <consortium name="DOE Joint Genome Institute"/>
            <person name="Baroncelli R."/>
            <person name="Diaz J.F."/>
            <person name="Benocci T."/>
            <person name="Peng M."/>
            <person name="Battaglia E."/>
            <person name="Haridas S."/>
            <person name="Andreopoulos W."/>
            <person name="Labutti K."/>
            <person name="Pangilinan J."/>
            <person name="Floch G.L."/>
            <person name="Makela M.R."/>
            <person name="Henrissat B."/>
            <person name="Grigoriev I.V."/>
            <person name="Crouch J.A."/>
            <person name="De Vries R.P."/>
            <person name="Sukno S.A."/>
            <person name="Thon M.R."/>
        </authorList>
    </citation>
    <scope>NUCLEOTIDE SEQUENCE</scope>
    <source>
        <strain evidence="3">MAFF235873</strain>
    </source>
</reference>
<gene>
    <name evidence="3" type="ORF">LX32DRAFT_3218</name>
</gene>
<organism evidence="3 4">
    <name type="scientific">Colletotrichum zoysiae</name>
    <dbReference type="NCBI Taxonomy" id="1216348"/>
    <lineage>
        <taxon>Eukaryota</taxon>
        <taxon>Fungi</taxon>
        <taxon>Dikarya</taxon>
        <taxon>Ascomycota</taxon>
        <taxon>Pezizomycotina</taxon>
        <taxon>Sordariomycetes</taxon>
        <taxon>Hypocreomycetidae</taxon>
        <taxon>Glomerellales</taxon>
        <taxon>Glomerellaceae</taxon>
        <taxon>Colletotrichum</taxon>
        <taxon>Colletotrichum graminicola species complex</taxon>
    </lineage>
</organism>
<dbReference type="Proteomes" id="UP001232148">
    <property type="component" value="Unassembled WGS sequence"/>
</dbReference>
<name>A0AAD9HUT9_9PEZI</name>